<dbReference type="SMART" id="SM00315">
    <property type="entry name" value="RGS"/>
    <property type="match status" value="1"/>
</dbReference>
<comment type="similarity">
    <text evidence="2 11">Belongs to the protein kinase superfamily. AGC Ser/Thr protein kinase family. GPRK subfamily.</text>
</comment>
<dbReference type="FunFam" id="1.10.510.10:FF:000074">
    <property type="entry name" value="G protein-coupled receptor kinase"/>
    <property type="match status" value="1"/>
</dbReference>
<dbReference type="KEGG" id="bbel:109475498"/>
<evidence type="ECO:0000256" key="1">
    <source>
        <dbReference type="ARBA" id="ARBA00001256"/>
    </source>
</evidence>
<dbReference type="PROSITE" id="PS00108">
    <property type="entry name" value="PROTEIN_KINASE_ST"/>
    <property type="match status" value="1"/>
</dbReference>
<keyword evidence="4" id="KW-0597">Phosphoprotein</keyword>
<feature type="domain" description="Protein kinase" evidence="12">
    <location>
        <begin position="199"/>
        <end position="466"/>
    </location>
</feature>
<keyword evidence="7 11" id="KW-0418">Kinase</keyword>
<evidence type="ECO:0000256" key="6">
    <source>
        <dbReference type="ARBA" id="ARBA00022741"/>
    </source>
</evidence>
<reference evidence="15" key="1">
    <citation type="submission" date="2025-08" db="UniProtKB">
        <authorList>
            <consortium name="RefSeq"/>
        </authorList>
    </citation>
    <scope>IDENTIFICATION</scope>
    <source>
        <tissue evidence="15">Gonad</tissue>
    </source>
</reference>
<dbReference type="FunFam" id="1.10.167.10:FF:000009">
    <property type="entry name" value="G protein-coupled receptor kinase"/>
    <property type="match status" value="1"/>
</dbReference>
<evidence type="ECO:0000313" key="14">
    <source>
        <dbReference type="Proteomes" id="UP000515135"/>
    </source>
</evidence>
<evidence type="ECO:0000259" key="12">
    <source>
        <dbReference type="PROSITE" id="PS50011"/>
    </source>
</evidence>
<dbReference type="InterPro" id="IPR000239">
    <property type="entry name" value="GPCR_kinase"/>
</dbReference>
<protein>
    <recommendedName>
        <fullName evidence="11">G protein-coupled receptor kinase</fullName>
        <ecNumber evidence="11">2.7.11.-</ecNumber>
    </recommendedName>
</protein>
<dbReference type="Gene3D" id="3.30.200.20">
    <property type="entry name" value="Phosphorylase Kinase, domain 1"/>
    <property type="match status" value="1"/>
</dbReference>
<evidence type="ECO:0000256" key="3">
    <source>
        <dbReference type="ARBA" id="ARBA00022527"/>
    </source>
</evidence>
<keyword evidence="8 10" id="KW-0067">ATP-binding</keyword>
<name>A0A6P4Z530_BRABE</name>
<keyword evidence="14" id="KW-1185">Reference proteome</keyword>
<evidence type="ECO:0000256" key="2">
    <source>
        <dbReference type="ARBA" id="ARBA00009793"/>
    </source>
</evidence>
<sequence>MELENIVANTVYIKAREGGGGKRKGKSKKWKLILKFPHITECEYLRDKIDCDYTSICEKQPIGRELFRQFCKKDDKLNRCICFLNKVEEFEVTTDDNRKDAAQILSKFLESESPDYLGDIISSETISQCRETIQRYTPEEQESLQEETPSKDVFNQCRSEVSKYLSGEPFENFREDKIYFSRFLQWKYLERQPVTKNTFRQYRVLGKGGFGEVCACQVRATGKMYACKKLEKKRIKKRKGEAMALNEKTILQKINSRFVVSLAYAYETKDALCLVLTIMNGGDLKFHIHSMSDQPGFAESRAEFYAAEVLCGLQHLHQERIVYRDLKPENILLDDHGHVRISDLGLAVEIPEGEMIRGRVGTVGYMAPEVVKNEKYMFSPDWWGLGCLIYEMIEGKAPFRARKEKVKREEVDRRVKEDTETYSDKFSEHAKTICSALLQKDPKLRLGCVEDAMGSRADDIKAHPFFKLNFKRLEAGMVKPEFEPDPRAVYAKDVLDIEQFSTVKGVNLDQADESFYSKFNTGSVSIPWQQEMIETECYQELNVFLEDGEPTPDLIMDQPPPLQDVVSSAEHSNDRCAVALVTTTTTTMLRGFSRRETRDWHEHMNNTDSH</sequence>
<evidence type="ECO:0000256" key="9">
    <source>
        <dbReference type="PIRSR" id="PIRSR600239-51"/>
    </source>
</evidence>
<dbReference type="PROSITE" id="PS00107">
    <property type="entry name" value="PROTEIN_KINASE_ATP"/>
    <property type="match status" value="1"/>
</dbReference>
<dbReference type="Proteomes" id="UP000515135">
    <property type="component" value="Unplaced"/>
</dbReference>
<dbReference type="GeneID" id="109475498"/>
<gene>
    <name evidence="15" type="primary">LOC109475498</name>
</gene>
<evidence type="ECO:0000256" key="7">
    <source>
        <dbReference type="ARBA" id="ARBA00022777"/>
    </source>
</evidence>
<dbReference type="InterPro" id="IPR000961">
    <property type="entry name" value="AGC-kinase_C"/>
</dbReference>
<feature type="active site" description="Proton acceptor" evidence="9">
    <location>
        <position position="325"/>
    </location>
</feature>
<comment type="catalytic activity">
    <reaction evidence="1">
        <text>[G-protein-coupled receptor] + ATP = [G-protein-coupled receptor]-phosphate + ADP + H(+)</text>
        <dbReference type="Rhea" id="RHEA:12008"/>
        <dbReference type="Rhea" id="RHEA-COMP:11260"/>
        <dbReference type="Rhea" id="RHEA-COMP:11261"/>
        <dbReference type="ChEBI" id="CHEBI:15378"/>
        <dbReference type="ChEBI" id="CHEBI:30616"/>
        <dbReference type="ChEBI" id="CHEBI:43176"/>
        <dbReference type="ChEBI" id="CHEBI:68546"/>
        <dbReference type="ChEBI" id="CHEBI:456216"/>
        <dbReference type="EC" id="2.7.11.16"/>
    </reaction>
</comment>
<dbReference type="EC" id="2.7.11.-" evidence="11"/>
<feature type="domain" description="RGS" evidence="13">
    <location>
        <begin position="59"/>
        <end position="179"/>
    </location>
</feature>
<dbReference type="InterPro" id="IPR036305">
    <property type="entry name" value="RGS_sf"/>
</dbReference>
<feature type="binding site" evidence="10">
    <location>
        <position position="237"/>
    </location>
    <ligand>
        <name>ATP</name>
        <dbReference type="ChEBI" id="CHEBI:30616"/>
    </ligand>
</feature>
<dbReference type="PROSITE" id="PS50011">
    <property type="entry name" value="PROTEIN_KINASE_DOM"/>
    <property type="match status" value="1"/>
</dbReference>
<dbReference type="InterPro" id="IPR000719">
    <property type="entry name" value="Prot_kinase_dom"/>
</dbReference>
<evidence type="ECO:0000256" key="11">
    <source>
        <dbReference type="RuleBase" id="RU000308"/>
    </source>
</evidence>
<dbReference type="Pfam" id="PF00615">
    <property type="entry name" value="RGS"/>
    <property type="match status" value="1"/>
</dbReference>
<dbReference type="GO" id="GO:0005524">
    <property type="term" value="F:ATP binding"/>
    <property type="evidence" value="ECO:0007669"/>
    <property type="project" value="UniProtKB-UniRule"/>
</dbReference>
<dbReference type="PRINTS" id="PR00717">
    <property type="entry name" value="GPCRKINASE"/>
</dbReference>
<accession>A0A6P4Z530</accession>
<dbReference type="SMART" id="SM00220">
    <property type="entry name" value="S_TKc"/>
    <property type="match status" value="1"/>
</dbReference>
<evidence type="ECO:0000256" key="8">
    <source>
        <dbReference type="ARBA" id="ARBA00022840"/>
    </source>
</evidence>
<dbReference type="PANTHER" id="PTHR24355:SF28">
    <property type="entry name" value="G PROTEIN-COUPLED RECEPTOR KINASE 2"/>
    <property type="match status" value="1"/>
</dbReference>
<organism evidence="14 15">
    <name type="scientific">Branchiostoma belcheri</name>
    <name type="common">Amphioxus</name>
    <dbReference type="NCBI Taxonomy" id="7741"/>
    <lineage>
        <taxon>Eukaryota</taxon>
        <taxon>Metazoa</taxon>
        <taxon>Chordata</taxon>
        <taxon>Cephalochordata</taxon>
        <taxon>Leptocardii</taxon>
        <taxon>Amphioxiformes</taxon>
        <taxon>Branchiostomatidae</taxon>
        <taxon>Branchiostoma</taxon>
    </lineage>
</organism>
<dbReference type="InterPro" id="IPR016137">
    <property type="entry name" value="RGS"/>
</dbReference>
<dbReference type="GO" id="GO:0009966">
    <property type="term" value="P:regulation of signal transduction"/>
    <property type="evidence" value="ECO:0007669"/>
    <property type="project" value="TreeGrafter"/>
</dbReference>
<dbReference type="InterPro" id="IPR011009">
    <property type="entry name" value="Kinase-like_dom_sf"/>
</dbReference>
<dbReference type="GO" id="GO:0005737">
    <property type="term" value="C:cytoplasm"/>
    <property type="evidence" value="ECO:0007669"/>
    <property type="project" value="TreeGrafter"/>
</dbReference>
<dbReference type="PANTHER" id="PTHR24355">
    <property type="entry name" value="G PROTEIN-COUPLED RECEPTOR KINASE/RIBOSOMAL PROTEIN S6 KINASE"/>
    <property type="match status" value="1"/>
</dbReference>
<keyword evidence="6 10" id="KW-0547">Nucleotide-binding</keyword>
<evidence type="ECO:0000313" key="15">
    <source>
        <dbReference type="RefSeq" id="XP_019631688.1"/>
    </source>
</evidence>
<dbReference type="InterPro" id="IPR017441">
    <property type="entry name" value="Protein_kinase_ATP_BS"/>
</dbReference>
<proteinExistence type="inferred from homology"/>
<dbReference type="GO" id="GO:0007165">
    <property type="term" value="P:signal transduction"/>
    <property type="evidence" value="ECO:0007669"/>
    <property type="project" value="InterPro"/>
</dbReference>
<dbReference type="InterPro" id="IPR044926">
    <property type="entry name" value="RGS_subdomain_2"/>
</dbReference>
<dbReference type="GO" id="GO:0004703">
    <property type="term" value="F:G protein-coupled receptor kinase activity"/>
    <property type="evidence" value="ECO:0007669"/>
    <property type="project" value="UniProtKB-EC"/>
</dbReference>
<evidence type="ECO:0000256" key="10">
    <source>
        <dbReference type="PROSITE-ProRule" id="PRU10141"/>
    </source>
</evidence>
<dbReference type="Gene3D" id="1.10.510.10">
    <property type="entry name" value="Transferase(Phosphotransferase) domain 1"/>
    <property type="match status" value="1"/>
</dbReference>
<dbReference type="RefSeq" id="XP_019631688.1">
    <property type="nucleotide sequence ID" value="XM_019776129.1"/>
</dbReference>
<dbReference type="CDD" id="cd05605">
    <property type="entry name" value="STKc_GRK4_like"/>
    <property type="match status" value="1"/>
</dbReference>
<dbReference type="Gene3D" id="1.10.167.10">
    <property type="entry name" value="Regulator of G-protein Signalling 4, domain 2"/>
    <property type="match status" value="1"/>
</dbReference>
<dbReference type="AlphaFoldDB" id="A0A6P4Z530"/>
<dbReference type="Pfam" id="PF00069">
    <property type="entry name" value="Pkinase"/>
    <property type="match status" value="1"/>
</dbReference>
<dbReference type="SUPFAM" id="SSF56112">
    <property type="entry name" value="Protein kinase-like (PK-like)"/>
    <property type="match status" value="1"/>
</dbReference>
<keyword evidence="3 11" id="KW-0723">Serine/threonine-protein kinase</keyword>
<evidence type="ECO:0000259" key="13">
    <source>
        <dbReference type="PROSITE" id="PS50132"/>
    </source>
</evidence>
<dbReference type="PROSITE" id="PS50132">
    <property type="entry name" value="RGS"/>
    <property type="match status" value="1"/>
</dbReference>
<dbReference type="SUPFAM" id="SSF48097">
    <property type="entry name" value="Regulator of G-protein signaling, RGS"/>
    <property type="match status" value="1"/>
</dbReference>
<evidence type="ECO:0000256" key="5">
    <source>
        <dbReference type="ARBA" id="ARBA00022679"/>
    </source>
</evidence>
<dbReference type="OrthoDB" id="354826at2759"/>
<keyword evidence="5 11" id="KW-0808">Transferase</keyword>
<dbReference type="InterPro" id="IPR008271">
    <property type="entry name" value="Ser/Thr_kinase_AS"/>
</dbReference>
<dbReference type="SMART" id="SM00133">
    <property type="entry name" value="S_TK_X"/>
    <property type="match status" value="1"/>
</dbReference>
<evidence type="ECO:0000256" key="4">
    <source>
        <dbReference type="ARBA" id="ARBA00022553"/>
    </source>
</evidence>